<gene>
    <name evidence="1" type="ORF">HMPREF3216_01021</name>
</gene>
<organism evidence="1 2">
    <name type="scientific">Gardnerella vaginalis</name>
    <dbReference type="NCBI Taxonomy" id="2702"/>
    <lineage>
        <taxon>Bacteria</taxon>
        <taxon>Bacillati</taxon>
        <taxon>Actinomycetota</taxon>
        <taxon>Actinomycetes</taxon>
        <taxon>Bifidobacteriales</taxon>
        <taxon>Bifidobacteriaceae</taxon>
        <taxon>Gardnerella</taxon>
    </lineage>
</organism>
<comment type="caution">
    <text evidence="1">The sequence shown here is derived from an EMBL/GenBank/DDBJ whole genome shotgun (WGS) entry which is preliminary data.</text>
</comment>
<name>A0A133NN00_GARVA</name>
<accession>A0A133NN00</accession>
<evidence type="ECO:0000313" key="1">
    <source>
        <dbReference type="EMBL" id="KXA17660.1"/>
    </source>
</evidence>
<dbReference type="AlphaFoldDB" id="A0A133NN00"/>
<dbReference type="PATRIC" id="fig|2702.99.peg.997"/>
<dbReference type="Proteomes" id="UP000070558">
    <property type="component" value="Unassembled WGS sequence"/>
</dbReference>
<dbReference type="EMBL" id="LRQA01000048">
    <property type="protein sequence ID" value="KXA17660.1"/>
    <property type="molecule type" value="Genomic_DNA"/>
</dbReference>
<sequence>MRERHFRILYVIWVEFGTKCGRLFRVLYVIWVDFGTKCGKSLALISCDFCARARALALRFACACG</sequence>
<protein>
    <submittedName>
        <fullName evidence="1">Uncharacterized protein</fullName>
    </submittedName>
</protein>
<reference evidence="1 2" key="1">
    <citation type="submission" date="2016-01" db="EMBL/GenBank/DDBJ databases">
        <authorList>
            <person name="Oliw E.H."/>
        </authorList>
    </citation>
    <scope>NUCLEOTIDE SEQUENCE [LARGE SCALE GENOMIC DNA]</scope>
    <source>
        <strain evidence="1 2">GED7760B</strain>
    </source>
</reference>
<evidence type="ECO:0000313" key="2">
    <source>
        <dbReference type="Proteomes" id="UP000070558"/>
    </source>
</evidence>
<proteinExistence type="predicted"/>